<dbReference type="EMBL" id="AJYC02000059">
    <property type="protein sequence ID" value="EKT81415.1"/>
    <property type="molecule type" value="Genomic_DNA"/>
</dbReference>
<dbReference type="Pfam" id="PF14534">
    <property type="entry name" value="DUF4440"/>
    <property type="match status" value="1"/>
</dbReference>
<reference evidence="2 3" key="1">
    <citation type="journal article" date="2013" name="Genome Announc.">
        <title>Draft Genome Sequence of Rhodococcus opacus Strain M213 Shows a Diverse Catabolic Potential.</title>
        <authorList>
            <person name="Pathak A."/>
            <person name="Green S.J."/>
            <person name="Ogram A."/>
            <person name="Chauhan A."/>
        </authorList>
    </citation>
    <scope>NUCLEOTIDE SEQUENCE [LARGE SCALE GENOMIC DNA]</scope>
    <source>
        <strain evidence="2 3">M213</strain>
    </source>
</reference>
<evidence type="ECO:0000259" key="1">
    <source>
        <dbReference type="Pfam" id="PF14534"/>
    </source>
</evidence>
<dbReference type="AlphaFoldDB" id="K8XW81"/>
<sequence length="141" mass="14965">MTCSAAVALTNINLEIGDAEATADRAFFERLLAPAFSMGRPDGVRFDDRATFLDSLAAGPPRYTRIESTTVFDNRAVVVCAVSKAGAAGPLRFRNIRVFTRKSSGSGWQLVSWVNEPLTALGTGDGLSVVDADRAQLRGGA</sequence>
<dbReference type="InterPro" id="IPR032710">
    <property type="entry name" value="NTF2-like_dom_sf"/>
</dbReference>
<dbReference type="Gene3D" id="3.10.450.50">
    <property type="match status" value="1"/>
</dbReference>
<organism evidence="2 3">
    <name type="scientific">Rhodococcus opacus M213</name>
    <dbReference type="NCBI Taxonomy" id="1129896"/>
    <lineage>
        <taxon>Bacteria</taxon>
        <taxon>Bacillati</taxon>
        <taxon>Actinomycetota</taxon>
        <taxon>Actinomycetes</taxon>
        <taxon>Mycobacteriales</taxon>
        <taxon>Nocardiaceae</taxon>
        <taxon>Rhodococcus</taxon>
    </lineage>
</organism>
<evidence type="ECO:0000313" key="3">
    <source>
        <dbReference type="Proteomes" id="UP000005951"/>
    </source>
</evidence>
<name>K8XW81_RHOOP</name>
<comment type="caution">
    <text evidence="2">The sequence shown here is derived from an EMBL/GenBank/DDBJ whole genome shotgun (WGS) entry which is preliminary data.</text>
</comment>
<feature type="domain" description="DUF4440" evidence="1">
    <location>
        <begin position="17"/>
        <end position="110"/>
    </location>
</feature>
<accession>K8XW81</accession>
<dbReference type="RefSeq" id="WP_005258044.1">
    <property type="nucleotide sequence ID" value="NZ_AJYC02000059.1"/>
</dbReference>
<proteinExistence type="predicted"/>
<dbReference type="SUPFAM" id="SSF54427">
    <property type="entry name" value="NTF2-like"/>
    <property type="match status" value="1"/>
</dbReference>
<gene>
    <name evidence="2" type="ORF">WSS_A17411</name>
</gene>
<dbReference type="InterPro" id="IPR027843">
    <property type="entry name" value="DUF4440"/>
</dbReference>
<evidence type="ECO:0000313" key="2">
    <source>
        <dbReference type="EMBL" id="EKT81415.1"/>
    </source>
</evidence>
<dbReference type="Proteomes" id="UP000005951">
    <property type="component" value="Unassembled WGS sequence"/>
</dbReference>
<protein>
    <recommendedName>
        <fullName evidence="1">DUF4440 domain-containing protein</fullName>
    </recommendedName>
</protein>